<protein>
    <submittedName>
        <fullName evidence="3">Peptidase M24</fullName>
    </submittedName>
</protein>
<dbReference type="PANTHER" id="PTHR46112:SF2">
    <property type="entry name" value="XAA-PRO AMINOPEPTIDASE P-RELATED"/>
    <property type="match status" value="1"/>
</dbReference>
<feature type="domain" description="Peptidase M24" evidence="1">
    <location>
        <begin position="188"/>
        <end position="399"/>
    </location>
</feature>
<dbReference type="STRING" id="1395571.TMS3_0113690"/>
<dbReference type="InterPro" id="IPR000994">
    <property type="entry name" value="Pept_M24"/>
</dbReference>
<dbReference type="EMBL" id="AWSQ01000003">
    <property type="protein sequence ID" value="KFX69468.1"/>
    <property type="molecule type" value="Genomic_DNA"/>
</dbReference>
<dbReference type="Proteomes" id="UP000030063">
    <property type="component" value="Unassembled WGS sequence"/>
</dbReference>
<name>A0A0A1YKJ4_9PSED</name>
<evidence type="ECO:0000313" key="3">
    <source>
        <dbReference type="EMBL" id="KFX69468.1"/>
    </source>
</evidence>
<dbReference type="InterPro" id="IPR000587">
    <property type="entry name" value="Creatinase_N"/>
</dbReference>
<dbReference type="eggNOG" id="COG0006">
    <property type="taxonomic scope" value="Bacteria"/>
</dbReference>
<accession>A0A0A1YKJ4</accession>
<evidence type="ECO:0000313" key="4">
    <source>
        <dbReference type="Proteomes" id="UP000030063"/>
    </source>
</evidence>
<dbReference type="Pfam" id="PF01321">
    <property type="entry name" value="Creatinase_N"/>
    <property type="match status" value="1"/>
</dbReference>
<reference evidence="3 4" key="1">
    <citation type="journal article" date="2014" name="Genome Announc.">
        <title>Draft Genome Sequence of Petroleum Oil-Degrading Marine Bacterium Pseudomonas taeanensis Strain MS-3, Isolated from a Crude Oil-Contaminated Seashore.</title>
        <authorList>
            <person name="Lee S.Y."/>
            <person name="Kim S.H."/>
            <person name="Lee D.G."/>
            <person name="Shin S."/>
            <person name="Yun S.H."/>
            <person name="Choi C.W."/>
            <person name="Chung Y.H."/>
            <person name="Choi J.S."/>
            <person name="Kahng H.Y."/>
            <person name="Kim S.I."/>
        </authorList>
    </citation>
    <scope>NUCLEOTIDE SEQUENCE [LARGE SCALE GENOMIC DNA]</scope>
    <source>
        <strain evidence="3 4">MS-3</strain>
    </source>
</reference>
<dbReference type="OrthoDB" id="9803194at2"/>
<keyword evidence="4" id="KW-1185">Reference proteome</keyword>
<proteinExistence type="predicted"/>
<dbReference type="SUPFAM" id="SSF53092">
    <property type="entry name" value="Creatinase/prolidase N-terminal domain"/>
    <property type="match status" value="1"/>
</dbReference>
<dbReference type="InterPro" id="IPR029149">
    <property type="entry name" value="Creatin/AminoP/Spt16_N"/>
</dbReference>
<dbReference type="PANTHER" id="PTHR46112">
    <property type="entry name" value="AMINOPEPTIDASE"/>
    <property type="match status" value="1"/>
</dbReference>
<dbReference type="RefSeq" id="WP_025165775.1">
    <property type="nucleotide sequence ID" value="NZ_AWSQ01000003.1"/>
</dbReference>
<dbReference type="SUPFAM" id="SSF55920">
    <property type="entry name" value="Creatinase/aminopeptidase"/>
    <property type="match status" value="1"/>
</dbReference>
<dbReference type="Pfam" id="PF00557">
    <property type="entry name" value="Peptidase_M24"/>
    <property type="match status" value="1"/>
</dbReference>
<evidence type="ECO:0000259" key="1">
    <source>
        <dbReference type="Pfam" id="PF00557"/>
    </source>
</evidence>
<comment type="caution">
    <text evidence="3">The sequence shown here is derived from an EMBL/GenBank/DDBJ whole genome shotgun (WGS) entry which is preliminary data.</text>
</comment>
<dbReference type="Gene3D" id="3.40.350.10">
    <property type="entry name" value="Creatinase/prolidase N-terminal domain"/>
    <property type="match status" value="1"/>
</dbReference>
<dbReference type="InterPro" id="IPR050659">
    <property type="entry name" value="Peptidase_M24B"/>
</dbReference>
<dbReference type="AlphaFoldDB" id="A0A0A1YKJ4"/>
<dbReference type="Gene3D" id="3.90.230.10">
    <property type="entry name" value="Creatinase/methionine aminopeptidase superfamily"/>
    <property type="match status" value="1"/>
</dbReference>
<feature type="domain" description="Creatinase N-terminal" evidence="2">
    <location>
        <begin position="34"/>
        <end position="180"/>
    </location>
</feature>
<gene>
    <name evidence="3" type="ORF">TMS3_0113690</name>
</gene>
<sequence>MFENKKTYLNDEAKGKKLKNPVTADVHQRARAYRLQRVRDKLIENQCAAALLYDPVNIRYATDASNMQIWTAHNASRYAMVFAEGPVIIWEFHNCAHLCEHLETVDEVRNAINWAYFGAGPRVTEKAKEWAGEIVALLKQHGGGNMRLAVDKMEPEGVPFLEAHGVKLVQGQMVLEQARAIKSEDELELMKWTIRVCEHGMQRMHDELQPGMTENELWAYLHFENIRHGGEWIETRLLASGPRTNPWMQESSDRVMQEGEIIAFDTDMIGPYGYCADISRAWTVGHVPPTAEQRRLYSAAYEQIQHNMDILKAGMSFKEFVDKGWSIPDEFYKNRYCCVAHGIGMADEYPAIAHAGNDWERAGYDGMFEEGMTICVESCIAVEGGQEGIKLEEQVLITKNGCVPLSSFKWEKDWLS</sequence>
<evidence type="ECO:0000259" key="2">
    <source>
        <dbReference type="Pfam" id="PF01321"/>
    </source>
</evidence>
<dbReference type="InterPro" id="IPR036005">
    <property type="entry name" value="Creatinase/aminopeptidase-like"/>
</dbReference>
<organism evidence="3 4">
    <name type="scientific">Pseudomonas taeanensis MS-3</name>
    <dbReference type="NCBI Taxonomy" id="1395571"/>
    <lineage>
        <taxon>Bacteria</taxon>
        <taxon>Pseudomonadati</taxon>
        <taxon>Pseudomonadota</taxon>
        <taxon>Gammaproteobacteria</taxon>
        <taxon>Pseudomonadales</taxon>
        <taxon>Pseudomonadaceae</taxon>
        <taxon>Pseudomonas</taxon>
    </lineage>
</organism>
<dbReference type="CDD" id="cd01066">
    <property type="entry name" value="APP_MetAP"/>
    <property type="match status" value="1"/>
</dbReference>